<protein>
    <submittedName>
        <fullName evidence="2">Uncharacterized protein</fullName>
    </submittedName>
</protein>
<sequence>MPNTGWTPARTAARASPIDPPVQTRWRDRHDAPAAAGLHHDASPRLPRGTGT</sequence>
<evidence type="ECO:0000313" key="3">
    <source>
        <dbReference type="Proteomes" id="UP000494218"/>
    </source>
</evidence>
<feature type="region of interest" description="Disordered" evidence="1">
    <location>
        <begin position="1"/>
        <end position="52"/>
    </location>
</feature>
<dbReference type="Proteomes" id="UP000494218">
    <property type="component" value="Unassembled WGS sequence"/>
</dbReference>
<feature type="compositionally biased region" description="Basic and acidic residues" evidence="1">
    <location>
        <begin position="25"/>
        <end position="43"/>
    </location>
</feature>
<name>A0A6P2JGM5_BURL3</name>
<evidence type="ECO:0000313" key="2">
    <source>
        <dbReference type="EMBL" id="VWB43347.1"/>
    </source>
</evidence>
<reference evidence="2 3" key="1">
    <citation type="submission" date="2019-09" db="EMBL/GenBank/DDBJ databases">
        <authorList>
            <person name="Depoorter E."/>
        </authorList>
    </citation>
    <scope>NUCLEOTIDE SEQUENCE [LARGE SCALE GENOMIC DNA]</scope>
    <source>
        <strain evidence="2">LMG 23254</strain>
    </source>
</reference>
<evidence type="ECO:0000256" key="1">
    <source>
        <dbReference type="SAM" id="MobiDB-lite"/>
    </source>
</evidence>
<organism evidence="2 3">
    <name type="scientific">Burkholderia lata (strain ATCC 17760 / DSM 23089 / LMG 22485 / NCIMB 9086 / R18194 / 383)</name>
    <dbReference type="NCBI Taxonomy" id="482957"/>
    <lineage>
        <taxon>Bacteria</taxon>
        <taxon>Pseudomonadati</taxon>
        <taxon>Pseudomonadota</taxon>
        <taxon>Betaproteobacteria</taxon>
        <taxon>Burkholderiales</taxon>
        <taxon>Burkholderiaceae</taxon>
        <taxon>Burkholderia</taxon>
        <taxon>Burkholderia cepacia complex</taxon>
    </lineage>
</organism>
<dbReference type="EMBL" id="CABVPW010000007">
    <property type="protein sequence ID" value="VWB43347.1"/>
    <property type="molecule type" value="Genomic_DNA"/>
</dbReference>
<accession>A0A6P2JGM5</accession>
<proteinExistence type="predicted"/>
<gene>
    <name evidence="2" type="ORF">BLA23254_01942</name>
</gene>
<dbReference type="AlphaFoldDB" id="A0A6P2JGM5"/>